<comment type="similarity">
    <text evidence="1">Belongs to the AfsR/DnrI/RedD regulatory family.</text>
</comment>
<dbReference type="InterPro" id="IPR011990">
    <property type="entry name" value="TPR-like_helical_dom_sf"/>
</dbReference>
<dbReference type="Pfam" id="PF03704">
    <property type="entry name" value="BTAD"/>
    <property type="match status" value="1"/>
</dbReference>
<reference evidence="8 9" key="1">
    <citation type="submission" date="2020-08" db="EMBL/GenBank/DDBJ databases">
        <title>Sequencing the genomes of 1000 actinobacteria strains.</title>
        <authorList>
            <person name="Klenk H.-P."/>
        </authorList>
    </citation>
    <scope>NUCLEOTIDE SEQUENCE [LARGE SCALE GENOMIC DNA]</scope>
    <source>
        <strain evidence="8 9">DSM 44598</strain>
    </source>
</reference>
<dbReference type="SMART" id="SM01043">
    <property type="entry name" value="BTAD"/>
    <property type="match status" value="1"/>
</dbReference>
<keyword evidence="4" id="KW-0804">Transcription</keyword>
<dbReference type="InterPro" id="IPR001867">
    <property type="entry name" value="OmpR/PhoB-type_DNA-bd"/>
</dbReference>
<feature type="compositionally biased region" description="Basic and acidic residues" evidence="6">
    <location>
        <begin position="273"/>
        <end position="282"/>
    </location>
</feature>
<dbReference type="InterPro" id="IPR051677">
    <property type="entry name" value="AfsR-DnrI-RedD_regulator"/>
</dbReference>
<dbReference type="InterPro" id="IPR016032">
    <property type="entry name" value="Sig_transdc_resp-reg_C-effctor"/>
</dbReference>
<dbReference type="GO" id="GO:0000160">
    <property type="term" value="P:phosphorelay signal transduction system"/>
    <property type="evidence" value="ECO:0007669"/>
    <property type="project" value="InterPro"/>
</dbReference>
<dbReference type="PANTHER" id="PTHR35807">
    <property type="entry name" value="TRANSCRIPTIONAL REGULATOR REDD-RELATED"/>
    <property type="match status" value="1"/>
</dbReference>
<dbReference type="PROSITE" id="PS51755">
    <property type="entry name" value="OMPR_PHOB"/>
    <property type="match status" value="1"/>
</dbReference>
<dbReference type="InterPro" id="IPR029787">
    <property type="entry name" value="Nucleotide_cyclase"/>
</dbReference>
<gene>
    <name evidence="8" type="ORF">HNR07_000856</name>
</gene>
<sequence>MVEFRMLGPLEMVHDGRSQDLRGVKQRATLAYLLLRPNRAVPTSELISALWETQDPPQTARKIIQNAVWNLRRTLDTCSTDPDPVRLRTQEPGYVLYVGTEQVDLLRFQRLAGEGRALLVGGKAESAERALKEALSLWRGPLLADLAEAGMLWPELASIQNTRLDVAEDYYDAALSGGHHHSVLSGLETLSETEPLRERLSGQLMLALYRCGRQADALHVYQRVRGTLIEELGLEPGRELRGIQQAILAHDPALMTWDCSDPVRLSPAAPEEPAVRTPDREGPATTPATAAPAPETAEPGRSADTPSMSRYYETSVVMIRLKVHPDCQLLDAERADMIRLYMTDTVREVVECYGGNVTAAIGTTVLALFEPGEKHRDHVGRASHMLLNLREILAADEGTVFPVGALTLNAAVCSGAAVISRHETHDGNVRTMVLGQLVERCEELLATAGSNEIVVDESTRSAPNTTVLVAGSDQCRRVLTARWEYPECHEGALVDRDHELELLEGMIRWVQHRHTPKLVTLLGGAGVGKTRLLVELQHRAGLKGEDTRVLAVQVPSPRSLGARATDIVIAGLLAEFCGLNPHDTRDEAREKLRRCAGELSADDEEALTVLLPPGPLPAKGESCPDRLAALVRLLRHAARERTLLLLLDDLHRAHDDLLGAIEELVGTGDLTLVVVTGAQEELLERRPSWGGAQGHALTLTLAPLPTLTLSDYEHALEERRAELADGRV</sequence>
<dbReference type="Gene3D" id="3.30.70.1230">
    <property type="entry name" value="Nucleotide cyclase"/>
    <property type="match status" value="1"/>
</dbReference>
<dbReference type="CDD" id="cd15831">
    <property type="entry name" value="BTAD"/>
    <property type="match status" value="1"/>
</dbReference>
<dbReference type="SMART" id="SM00862">
    <property type="entry name" value="Trans_reg_C"/>
    <property type="match status" value="1"/>
</dbReference>
<dbReference type="PANTHER" id="PTHR35807:SF1">
    <property type="entry name" value="TRANSCRIPTIONAL REGULATOR REDD"/>
    <property type="match status" value="1"/>
</dbReference>
<proteinExistence type="inferred from homology"/>
<feature type="compositionally biased region" description="Low complexity" evidence="6">
    <location>
        <begin position="283"/>
        <end position="299"/>
    </location>
</feature>
<dbReference type="Pfam" id="PF13191">
    <property type="entry name" value="AAA_16"/>
    <property type="match status" value="1"/>
</dbReference>
<dbReference type="SUPFAM" id="SSF46894">
    <property type="entry name" value="C-terminal effector domain of the bipartite response regulators"/>
    <property type="match status" value="1"/>
</dbReference>
<feature type="region of interest" description="Disordered" evidence="6">
    <location>
        <begin position="265"/>
        <end position="307"/>
    </location>
</feature>
<dbReference type="EMBL" id="JACHDO010000001">
    <property type="protein sequence ID" value="MBB5489719.1"/>
    <property type="molecule type" value="Genomic_DNA"/>
</dbReference>
<keyword evidence="2" id="KW-0805">Transcription regulation</keyword>
<evidence type="ECO:0000256" key="5">
    <source>
        <dbReference type="PROSITE-ProRule" id="PRU01091"/>
    </source>
</evidence>
<feature type="DNA-binding region" description="OmpR/PhoB-type" evidence="5">
    <location>
        <begin position="1"/>
        <end position="98"/>
    </location>
</feature>
<evidence type="ECO:0000313" key="9">
    <source>
        <dbReference type="Proteomes" id="UP000579647"/>
    </source>
</evidence>
<evidence type="ECO:0000256" key="1">
    <source>
        <dbReference type="ARBA" id="ARBA00005820"/>
    </source>
</evidence>
<evidence type="ECO:0000256" key="3">
    <source>
        <dbReference type="ARBA" id="ARBA00023125"/>
    </source>
</evidence>
<dbReference type="GO" id="GO:0006355">
    <property type="term" value="P:regulation of DNA-templated transcription"/>
    <property type="evidence" value="ECO:0007669"/>
    <property type="project" value="InterPro"/>
</dbReference>
<accession>A0A840VZ37</accession>
<evidence type="ECO:0000256" key="2">
    <source>
        <dbReference type="ARBA" id="ARBA00023015"/>
    </source>
</evidence>
<keyword evidence="9" id="KW-1185">Reference proteome</keyword>
<dbReference type="Proteomes" id="UP000579647">
    <property type="component" value="Unassembled WGS sequence"/>
</dbReference>
<dbReference type="AlphaFoldDB" id="A0A840VZ37"/>
<feature type="domain" description="OmpR/PhoB-type" evidence="7">
    <location>
        <begin position="1"/>
        <end position="98"/>
    </location>
</feature>
<dbReference type="SUPFAM" id="SSF52540">
    <property type="entry name" value="P-loop containing nucleoside triphosphate hydrolases"/>
    <property type="match status" value="1"/>
</dbReference>
<dbReference type="InterPro" id="IPR005158">
    <property type="entry name" value="BTAD"/>
</dbReference>
<dbReference type="GO" id="GO:0003677">
    <property type="term" value="F:DNA binding"/>
    <property type="evidence" value="ECO:0007669"/>
    <property type="project" value="UniProtKB-UniRule"/>
</dbReference>
<dbReference type="SUPFAM" id="SSF48452">
    <property type="entry name" value="TPR-like"/>
    <property type="match status" value="1"/>
</dbReference>
<dbReference type="SUPFAM" id="SSF55073">
    <property type="entry name" value="Nucleotide cyclase"/>
    <property type="match status" value="1"/>
</dbReference>
<evidence type="ECO:0000313" key="8">
    <source>
        <dbReference type="EMBL" id="MBB5489719.1"/>
    </source>
</evidence>
<dbReference type="Gene3D" id="3.40.50.300">
    <property type="entry name" value="P-loop containing nucleotide triphosphate hydrolases"/>
    <property type="match status" value="1"/>
</dbReference>
<keyword evidence="3 5" id="KW-0238">DNA-binding</keyword>
<comment type="caution">
    <text evidence="8">The sequence shown here is derived from an EMBL/GenBank/DDBJ whole genome shotgun (WGS) entry which is preliminary data.</text>
</comment>
<dbReference type="RefSeq" id="WP_184362191.1">
    <property type="nucleotide sequence ID" value="NZ_JACHDO010000001.1"/>
</dbReference>
<dbReference type="Pfam" id="PF00486">
    <property type="entry name" value="Trans_reg_C"/>
    <property type="match status" value="1"/>
</dbReference>
<dbReference type="InterPro" id="IPR027417">
    <property type="entry name" value="P-loop_NTPase"/>
</dbReference>
<evidence type="ECO:0000256" key="6">
    <source>
        <dbReference type="SAM" id="MobiDB-lite"/>
    </source>
</evidence>
<name>A0A840VZ37_9ACTN</name>
<protein>
    <submittedName>
        <fullName evidence="8">DNA-binding SARP family transcriptional activator</fullName>
    </submittedName>
</protein>
<dbReference type="InterPro" id="IPR036388">
    <property type="entry name" value="WH-like_DNA-bd_sf"/>
</dbReference>
<dbReference type="Gene3D" id="1.10.10.10">
    <property type="entry name" value="Winged helix-like DNA-binding domain superfamily/Winged helix DNA-binding domain"/>
    <property type="match status" value="1"/>
</dbReference>
<dbReference type="Gene3D" id="1.25.40.10">
    <property type="entry name" value="Tetratricopeptide repeat domain"/>
    <property type="match status" value="1"/>
</dbReference>
<evidence type="ECO:0000256" key="4">
    <source>
        <dbReference type="ARBA" id="ARBA00023163"/>
    </source>
</evidence>
<organism evidence="8 9">
    <name type="scientific">Nocardiopsis metallicus</name>
    <dbReference type="NCBI Taxonomy" id="179819"/>
    <lineage>
        <taxon>Bacteria</taxon>
        <taxon>Bacillati</taxon>
        <taxon>Actinomycetota</taxon>
        <taxon>Actinomycetes</taxon>
        <taxon>Streptosporangiales</taxon>
        <taxon>Nocardiopsidaceae</taxon>
        <taxon>Nocardiopsis</taxon>
    </lineage>
</organism>
<dbReference type="InterPro" id="IPR041664">
    <property type="entry name" value="AAA_16"/>
</dbReference>
<evidence type="ECO:0000259" key="7">
    <source>
        <dbReference type="PROSITE" id="PS51755"/>
    </source>
</evidence>